<comment type="similarity">
    <text evidence="1 9">Belongs to the precorrin methyltransferase family.</text>
</comment>
<dbReference type="InterPro" id="IPR014777">
    <property type="entry name" value="4pyrrole_Mease_sub1"/>
</dbReference>
<dbReference type="KEGG" id="gjf:M493_02435"/>
<dbReference type="SUPFAM" id="SSF53790">
    <property type="entry name" value="Tetrapyrrole methylase"/>
    <property type="match status" value="1"/>
</dbReference>
<dbReference type="STRING" id="1921421.M493_02435"/>
<organism evidence="11 12">
    <name type="scientific">Geobacillus genomosp. 3</name>
    <dbReference type="NCBI Taxonomy" id="1921421"/>
    <lineage>
        <taxon>Bacteria</taxon>
        <taxon>Bacillati</taxon>
        <taxon>Bacillota</taxon>
        <taxon>Bacilli</taxon>
        <taxon>Bacillales</taxon>
        <taxon>Anoxybacillaceae</taxon>
        <taxon>Geobacillus</taxon>
    </lineage>
</organism>
<evidence type="ECO:0000256" key="3">
    <source>
        <dbReference type="ARBA" id="ARBA00018323"/>
    </source>
</evidence>
<dbReference type="InterPro" id="IPR000878">
    <property type="entry name" value="4pyrrol_Mease"/>
</dbReference>
<dbReference type="InterPro" id="IPR014776">
    <property type="entry name" value="4pyrrole_Mease_sub2"/>
</dbReference>
<keyword evidence="6" id="KW-0949">S-adenosyl-L-methionine</keyword>
<dbReference type="CDD" id="cd11642">
    <property type="entry name" value="SUMT"/>
    <property type="match status" value="1"/>
</dbReference>
<name>S5Z9I1_GEOG3</name>
<gene>
    <name evidence="11" type="ORF">M493_02435</name>
</gene>
<dbReference type="GO" id="GO:0019354">
    <property type="term" value="P:siroheme biosynthetic process"/>
    <property type="evidence" value="ECO:0007669"/>
    <property type="project" value="InterPro"/>
</dbReference>
<keyword evidence="12" id="KW-1185">Reference proteome</keyword>
<dbReference type="PROSITE" id="PS00839">
    <property type="entry name" value="SUMT_1"/>
    <property type="match status" value="1"/>
</dbReference>
<dbReference type="HOGENOM" id="CLU_011276_7_0_9"/>
<dbReference type="PANTHER" id="PTHR45790">
    <property type="entry name" value="SIROHEME SYNTHASE-RELATED"/>
    <property type="match status" value="1"/>
</dbReference>
<dbReference type="PANTHER" id="PTHR45790:SF3">
    <property type="entry name" value="S-ADENOSYL-L-METHIONINE-DEPENDENT UROPORPHYRINOGEN III METHYLTRANSFERASE, CHLOROPLASTIC"/>
    <property type="match status" value="1"/>
</dbReference>
<dbReference type="AlphaFoldDB" id="S5Z9I1"/>
<dbReference type="PATRIC" id="fig|1345697.3.peg.408"/>
<dbReference type="InterPro" id="IPR006366">
    <property type="entry name" value="CobA/CysG_C"/>
</dbReference>
<dbReference type="GO" id="GO:0004851">
    <property type="term" value="F:uroporphyrin-III C-methyltransferase activity"/>
    <property type="evidence" value="ECO:0007669"/>
    <property type="project" value="UniProtKB-EC"/>
</dbReference>
<dbReference type="FunFam" id="3.40.1010.10:FF:000001">
    <property type="entry name" value="Siroheme synthase"/>
    <property type="match status" value="1"/>
</dbReference>
<evidence type="ECO:0000313" key="12">
    <source>
        <dbReference type="Proteomes" id="UP000015500"/>
    </source>
</evidence>
<dbReference type="PROSITE" id="PS00840">
    <property type="entry name" value="SUMT_2"/>
    <property type="match status" value="1"/>
</dbReference>
<dbReference type="NCBIfam" id="NF004790">
    <property type="entry name" value="PRK06136.1"/>
    <property type="match status" value="1"/>
</dbReference>
<dbReference type="Pfam" id="PF00590">
    <property type="entry name" value="TP_methylase"/>
    <property type="match status" value="1"/>
</dbReference>
<dbReference type="Proteomes" id="UP000015500">
    <property type="component" value="Chromosome"/>
</dbReference>
<dbReference type="Gene3D" id="3.40.1010.10">
    <property type="entry name" value="Cobalt-precorrin-4 Transmethylase, Domain 1"/>
    <property type="match status" value="1"/>
</dbReference>
<dbReference type="FunFam" id="3.30.950.10:FF:000001">
    <property type="entry name" value="Siroheme synthase"/>
    <property type="match status" value="1"/>
</dbReference>
<keyword evidence="7" id="KW-0627">Porphyrin biosynthesis</keyword>
<accession>S5Z9I1</accession>
<dbReference type="Gene3D" id="3.30.950.10">
    <property type="entry name" value="Methyltransferase, Cobalt-precorrin-4 Transmethylase, Domain 2"/>
    <property type="match status" value="1"/>
</dbReference>
<evidence type="ECO:0000256" key="8">
    <source>
        <dbReference type="ARBA" id="ARBA00079776"/>
    </source>
</evidence>
<evidence type="ECO:0000256" key="5">
    <source>
        <dbReference type="ARBA" id="ARBA00022679"/>
    </source>
</evidence>
<dbReference type="GO" id="GO:0032259">
    <property type="term" value="P:methylation"/>
    <property type="evidence" value="ECO:0007669"/>
    <property type="project" value="UniProtKB-KW"/>
</dbReference>
<sequence length="266" mass="28670">MQERAETTMGKVYLVGAGPGDPELITVKGLKCIQQADVILYDRLINEDLLAYAKPDAELIFCGKLPGYHVMQQETINRSLVLHAKKGKTVVRLKGGDPFVFGRGGEEAEALVQHGIEFEIVPGVTSAIAAAAYAGIPVTHREFSSSVAFVTGHRRDGIREDIKWESLAKGIDTIAIYMGVHNLPYICGQLIKYGKAPDTPVAVIQWGTTSSQRTVTGTLATIAAVAAKEHIENPSMIIIGDVVRLRANIQWFERLLSSSAAAGATS</sequence>
<evidence type="ECO:0000256" key="6">
    <source>
        <dbReference type="ARBA" id="ARBA00022691"/>
    </source>
</evidence>
<evidence type="ECO:0000256" key="4">
    <source>
        <dbReference type="ARBA" id="ARBA00022603"/>
    </source>
</evidence>
<evidence type="ECO:0000259" key="10">
    <source>
        <dbReference type="Pfam" id="PF00590"/>
    </source>
</evidence>
<evidence type="ECO:0000256" key="1">
    <source>
        <dbReference type="ARBA" id="ARBA00005879"/>
    </source>
</evidence>
<dbReference type="EC" id="2.1.1.107" evidence="2"/>
<evidence type="ECO:0000256" key="2">
    <source>
        <dbReference type="ARBA" id="ARBA00012162"/>
    </source>
</evidence>
<evidence type="ECO:0000256" key="7">
    <source>
        <dbReference type="ARBA" id="ARBA00023244"/>
    </source>
</evidence>
<evidence type="ECO:0000313" key="11">
    <source>
        <dbReference type="EMBL" id="AGT30820.1"/>
    </source>
</evidence>
<evidence type="ECO:0000256" key="9">
    <source>
        <dbReference type="RuleBase" id="RU003960"/>
    </source>
</evidence>
<proteinExistence type="inferred from homology"/>
<reference evidence="11 12" key="1">
    <citation type="journal article" date="2014" name="Genome Announc.">
        <title>Complete Genome Sequence of the Thermophilic Polychlorinated Biphenyl Degrader Geobacillus sp. Strain JF8 (NBRC 109937).</title>
        <authorList>
            <person name="Shintani M."/>
            <person name="Ohtsubo Y."/>
            <person name="Fukuda K."/>
            <person name="Hosoyama A."/>
            <person name="Ohji S."/>
            <person name="Yamazoe A."/>
            <person name="Fujita N."/>
            <person name="Nagata Y."/>
            <person name="Tsuda M."/>
            <person name="Hatta T."/>
            <person name="Kimbara K."/>
        </authorList>
    </citation>
    <scope>NUCLEOTIDE SEQUENCE [LARGE SCALE GENOMIC DNA]</scope>
    <source>
        <strain evidence="11 12">JF8</strain>
    </source>
</reference>
<feature type="domain" description="Tetrapyrrole methylase" evidence="10">
    <location>
        <begin position="11"/>
        <end position="222"/>
    </location>
</feature>
<dbReference type="EMBL" id="CP006254">
    <property type="protein sequence ID" value="AGT30820.1"/>
    <property type="molecule type" value="Genomic_DNA"/>
</dbReference>
<keyword evidence="5 9" id="KW-0808">Transferase</keyword>
<dbReference type="NCBIfam" id="TIGR01469">
    <property type="entry name" value="cobA_cysG_Cterm"/>
    <property type="match status" value="1"/>
</dbReference>
<keyword evidence="4 9" id="KW-0489">Methyltransferase</keyword>
<dbReference type="InterPro" id="IPR035996">
    <property type="entry name" value="4pyrrol_Methylase_sf"/>
</dbReference>
<dbReference type="InterPro" id="IPR050161">
    <property type="entry name" value="Siro_Cobalamin_biosynth"/>
</dbReference>
<dbReference type="InterPro" id="IPR003043">
    <property type="entry name" value="Uropor_MeTrfase_CS"/>
</dbReference>
<protein>
    <recommendedName>
        <fullName evidence="3">Uroporphyrinogen-III C-methyltransferase</fullName>
        <ecNumber evidence="2">2.1.1.107</ecNumber>
    </recommendedName>
    <alternativeName>
        <fullName evidence="8">Uroporphyrinogen III methylase</fullName>
    </alternativeName>
</protein>